<accession>A0ABP6T8K7</accession>
<gene>
    <name evidence="5" type="ORF">GCM10020369_66540</name>
</gene>
<keyword evidence="6" id="KW-1185">Reference proteome</keyword>
<dbReference type="SMART" id="SM00304">
    <property type="entry name" value="HAMP"/>
    <property type="match status" value="1"/>
</dbReference>
<keyword evidence="3" id="KW-0472">Membrane</keyword>
<dbReference type="InterPro" id="IPR003660">
    <property type="entry name" value="HAMP_dom"/>
</dbReference>
<dbReference type="PANTHER" id="PTHR32089:SF112">
    <property type="entry name" value="LYSOZYME-LIKE PROTEIN-RELATED"/>
    <property type="match status" value="1"/>
</dbReference>
<dbReference type="PANTHER" id="PTHR32089">
    <property type="entry name" value="METHYL-ACCEPTING CHEMOTAXIS PROTEIN MCPB"/>
    <property type="match status" value="1"/>
</dbReference>
<keyword evidence="2 3" id="KW-1133">Transmembrane helix</keyword>
<protein>
    <recommendedName>
        <fullName evidence="4">HAMP domain-containing protein</fullName>
    </recommendedName>
</protein>
<keyword evidence="1 3" id="KW-0812">Transmembrane</keyword>
<evidence type="ECO:0000256" key="1">
    <source>
        <dbReference type="ARBA" id="ARBA00022692"/>
    </source>
</evidence>
<evidence type="ECO:0000313" key="5">
    <source>
        <dbReference type="EMBL" id="GAA3395012.1"/>
    </source>
</evidence>
<dbReference type="SUPFAM" id="SSF158472">
    <property type="entry name" value="HAMP domain-like"/>
    <property type="match status" value="1"/>
</dbReference>
<sequence>MPASLARPTPPPGRHHSGAARAAELDDRYAAAVTISVAGPVVAIAIGFALALWVARGISRPLREVGSALDRVSEGDLTTTIPDPGTRDEVGTMARGLRRTLASMRSSVAEVLRQAGRVTAASQELSAVATRIESGATDTAAGSQSA</sequence>
<evidence type="ECO:0000313" key="6">
    <source>
        <dbReference type="Proteomes" id="UP001501676"/>
    </source>
</evidence>
<evidence type="ECO:0000259" key="4">
    <source>
        <dbReference type="PROSITE" id="PS50885"/>
    </source>
</evidence>
<feature type="transmembrane region" description="Helical" evidence="3">
    <location>
        <begin position="29"/>
        <end position="54"/>
    </location>
</feature>
<evidence type="ECO:0000256" key="2">
    <source>
        <dbReference type="ARBA" id="ARBA00022989"/>
    </source>
</evidence>
<dbReference type="PROSITE" id="PS50885">
    <property type="entry name" value="HAMP"/>
    <property type="match status" value="1"/>
</dbReference>
<comment type="caution">
    <text evidence="5">The sequence shown here is derived from an EMBL/GenBank/DDBJ whole genome shotgun (WGS) entry which is preliminary data.</text>
</comment>
<reference evidence="6" key="1">
    <citation type="journal article" date="2019" name="Int. J. Syst. Evol. Microbiol.">
        <title>The Global Catalogue of Microorganisms (GCM) 10K type strain sequencing project: providing services to taxonomists for standard genome sequencing and annotation.</title>
        <authorList>
            <consortium name="The Broad Institute Genomics Platform"/>
            <consortium name="The Broad Institute Genome Sequencing Center for Infectious Disease"/>
            <person name="Wu L."/>
            <person name="Ma J."/>
        </authorList>
    </citation>
    <scope>NUCLEOTIDE SEQUENCE [LARGE SCALE GENOMIC DNA]</scope>
    <source>
        <strain evidence="6">JCM 9458</strain>
    </source>
</reference>
<dbReference type="Gene3D" id="6.10.340.10">
    <property type="match status" value="1"/>
</dbReference>
<feature type="domain" description="HAMP" evidence="4">
    <location>
        <begin position="56"/>
        <end position="109"/>
    </location>
</feature>
<dbReference type="CDD" id="cd06225">
    <property type="entry name" value="HAMP"/>
    <property type="match status" value="1"/>
</dbReference>
<dbReference type="Proteomes" id="UP001501676">
    <property type="component" value="Unassembled WGS sequence"/>
</dbReference>
<dbReference type="EMBL" id="BAAAYN010000047">
    <property type="protein sequence ID" value="GAA3395012.1"/>
    <property type="molecule type" value="Genomic_DNA"/>
</dbReference>
<dbReference type="RefSeq" id="WP_345732224.1">
    <property type="nucleotide sequence ID" value="NZ_BAAAYN010000047.1"/>
</dbReference>
<organism evidence="5 6">
    <name type="scientific">Cryptosporangium minutisporangium</name>
    <dbReference type="NCBI Taxonomy" id="113569"/>
    <lineage>
        <taxon>Bacteria</taxon>
        <taxon>Bacillati</taxon>
        <taxon>Actinomycetota</taxon>
        <taxon>Actinomycetes</taxon>
        <taxon>Cryptosporangiales</taxon>
        <taxon>Cryptosporangiaceae</taxon>
        <taxon>Cryptosporangium</taxon>
    </lineage>
</organism>
<evidence type="ECO:0000256" key="3">
    <source>
        <dbReference type="SAM" id="Phobius"/>
    </source>
</evidence>
<proteinExistence type="predicted"/>
<name>A0ABP6T8K7_9ACTN</name>
<dbReference type="Pfam" id="PF00672">
    <property type="entry name" value="HAMP"/>
    <property type="match status" value="1"/>
</dbReference>